<dbReference type="GO" id="GO:0019210">
    <property type="term" value="F:kinase inhibitor activity"/>
    <property type="evidence" value="ECO:0007669"/>
    <property type="project" value="InterPro"/>
</dbReference>
<dbReference type="GO" id="GO:0005886">
    <property type="term" value="C:plasma membrane"/>
    <property type="evidence" value="ECO:0007669"/>
    <property type="project" value="InterPro"/>
</dbReference>
<feature type="compositionally biased region" description="Pro residues" evidence="1">
    <location>
        <begin position="44"/>
        <end position="54"/>
    </location>
</feature>
<proteinExistence type="predicted"/>
<dbReference type="Proteomes" id="UP000325081">
    <property type="component" value="Unassembled WGS sequence"/>
</dbReference>
<feature type="region of interest" description="Disordered" evidence="1">
    <location>
        <begin position="83"/>
        <end position="113"/>
    </location>
</feature>
<feature type="region of interest" description="Disordered" evidence="1">
    <location>
        <begin position="207"/>
        <end position="249"/>
    </location>
</feature>
<sequence>MQTEKRAIEANLHAVAGKRVEKPPPPAPPSSSPSHEFSFTVSLHPPPAAAPPPHAAVDLSPADDIFFHGHLLPLHLLSHLPVSPRSSTNSTASLTLPSSSAAAAQSDPNRRRAATCIGERSLPEVRIAGKSSKSFSLFGLPKWRKSCERRQGQNRKSKFDLSRFLHKYFRLIKPLVSRGETESRRIGRQTHSFSENLRFRGGLRGLTGRREFSAPPSIGNSPTNSGLLVASGSVTPTGYRQGRSDNKKG</sequence>
<dbReference type="PANTHER" id="PTHR33312:SF19">
    <property type="entry name" value="BRI1 KINASE INHIBITOR 1"/>
    <property type="match status" value="1"/>
</dbReference>
<dbReference type="AlphaFoldDB" id="A0A5A7PB05"/>
<dbReference type="EMBL" id="BKCP01004294">
    <property type="protein sequence ID" value="GER29999.1"/>
    <property type="molecule type" value="Genomic_DNA"/>
</dbReference>
<keyword evidence="3" id="KW-1185">Reference proteome</keyword>
<protein>
    <submittedName>
        <fullName evidence="2">BRI1 kinase inhibitor 1</fullName>
    </submittedName>
</protein>
<reference evidence="3" key="1">
    <citation type="journal article" date="2019" name="Curr. Biol.">
        <title>Genome Sequence of Striga asiatica Provides Insight into the Evolution of Plant Parasitism.</title>
        <authorList>
            <person name="Yoshida S."/>
            <person name="Kim S."/>
            <person name="Wafula E.K."/>
            <person name="Tanskanen J."/>
            <person name="Kim Y.M."/>
            <person name="Honaas L."/>
            <person name="Yang Z."/>
            <person name="Spallek T."/>
            <person name="Conn C.E."/>
            <person name="Ichihashi Y."/>
            <person name="Cheong K."/>
            <person name="Cui S."/>
            <person name="Der J.P."/>
            <person name="Gundlach H."/>
            <person name="Jiao Y."/>
            <person name="Hori C."/>
            <person name="Ishida J.K."/>
            <person name="Kasahara H."/>
            <person name="Kiba T."/>
            <person name="Kim M.S."/>
            <person name="Koo N."/>
            <person name="Laohavisit A."/>
            <person name="Lee Y.H."/>
            <person name="Lumba S."/>
            <person name="McCourt P."/>
            <person name="Mortimer J.C."/>
            <person name="Mutuku J.M."/>
            <person name="Nomura T."/>
            <person name="Sasaki-Sekimoto Y."/>
            <person name="Seto Y."/>
            <person name="Wang Y."/>
            <person name="Wakatake T."/>
            <person name="Sakakibara H."/>
            <person name="Demura T."/>
            <person name="Yamaguchi S."/>
            <person name="Yoneyama K."/>
            <person name="Manabe R.I."/>
            <person name="Nelson D.C."/>
            <person name="Schulman A.H."/>
            <person name="Timko M.P."/>
            <person name="dePamphilis C.W."/>
            <person name="Choi D."/>
            <person name="Shirasu K."/>
        </authorList>
    </citation>
    <scope>NUCLEOTIDE SEQUENCE [LARGE SCALE GENOMIC DNA]</scope>
    <source>
        <strain evidence="3">cv. UVA1</strain>
    </source>
</reference>
<feature type="compositionally biased region" description="Polar residues" evidence="1">
    <location>
        <begin position="218"/>
        <end position="238"/>
    </location>
</feature>
<accession>A0A5A7PB05</accession>
<dbReference type="OrthoDB" id="907584at2759"/>
<evidence type="ECO:0000256" key="1">
    <source>
        <dbReference type="SAM" id="MobiDB-lite"/>
    </source>
</evidence>
<dbReference type="InterPro" id="IPR039620">
    <property type="entry name" value="BKI1/MAKR1/3/4"/>
</dbReference>
<organism evidence="2 3">
    <name type="scientific">Striga asiatica</name>
    <name type="common">Asiatic witchweed</name>
    <name type="synonym">Buchnera asiatica</name>
    <dbReference type="NCBI Taxonomy" id="4170"/>
    <lineage>
        <taxon>Eukaryota</taxon>
        <taxon>Viridiplantae</taxon>
        <taxon>Streptophyta</taxon>
        <taxon>Embryophyta</taxon>
        <taxon>Tracheophyta</taxon>
        <taxon>Spermatophyta</taxon>
        <taxon>Magnoliopsida</taxon>
        <taxon>eudicotyledons</taxon>
        <taxon>Gunneridae</taxon>
        <taxon>Pentapetalae</taxon>
        <taxon>asterids</taxon>
        <taxon>lamiids</taxon>
        <taxon>Lamiales</taxon>
        <taxon>Orobanchaceae</taxon>
        <taxon>Buchnereae</taxon>
        <taxon>Striga</taxon>
    </lineage>
</organism>
<dbReference type="PANTHER" id="PTHR33312">
    <property type="entry name" value="MEMBRANE-ASSOCIATED KINASE REGULATOR 4-RELATED"/>
    <property type="match status" value="1"/>
</dbReference>
<comment type="caution">
    <text evidence="2">The sequence shown here is derived from an EMBL/GenBank/DDBJ whole genome shotgun (WGS) entry which is preliminary data.</text>
</comment>
<evidence type="ECO:0000313" key="2">
    <source>
        <dbReference type="EMBL" id="GER29999.1"/>
    </source>
</evidence>
<evidence type="ECO:0000313" key="3">
    <source>
        <dbReference type="Proteomes" id="UP000325081"/>
    </source>
</evidence>
<feature type="compositionally biased region" description="Low complexity" evidence="1">
    <location>
        <begin position="83"/>
        <end position="106"/>
    </location>
</feature>
<gene>
    <name evidence="2" type="ORF">STAS_05900</name>
</gene>
<name>A0A5A7PB05_STRAF</name>
<feature type="region of interest" description="Disordered" evidence="1">
    <location>
        <begin position="13"/>
        <end position="56"/>
    </location>
</feature>